<dbReference type="EMBL" id="JADIMM010000119">
    <property type="protein sequence ID" value="MBO8458682.1"/>
    <property type="molecule type" value="Genomic_DNA"/>
</dbReference>
<evidence type="ECO:0000256" key="5">
    <source>
        <dbReference type="ARBA" id="ARBA00022741"/>
    </source>
</evidence>
<dbReference type="HAMAP" id="MF_00367">
    <property type="entry name" value="GTPase_Era"/>
    <property type="match status" value="1"/>
</dbReference>
<name>A0A9D9HRJ2_9SPIR</name>
<comment type="subcellular location">
    <subcellularLocation>
        <location evidence="8">Cytoplasm</location>
    </subcellularLocation>
    <subcellularLocation>
        <location evidence="8">Cell membrane</location>
        <topology evidence="8">Peripheral membrane protein</topology>
    </subcellularLocation>
</comment>
<keyword evidence="3 8" id="KW-1003">Cell membrane</keyword>
<keyword evidence="5 8" id="KW-0547">Nucleotide-binding</keyword>
<feature type="region of interest" description="G2" evidence="9">
    <location>
        <begin position="45"/>
        <end position="49"/>
    </location>
</feature>
<dbReference type="InterPro" id="IPR006073">
    <property type="entry name" value="GTP-bd"/>
</dbReference>
<keyword evidence="6 8" id="KW-0694">RNA-binding</keyword>
<feature type="region of interest" description="G5" evidence="9">
    <location>
        <begin position="159"/>
        <end position="161"/>
    </location>
</feature>
<feature type="region of interest" description="G3" evidence="9">
    <location>
        <begin position="66"/>
        <end position="69"/>
    </location>
</feature>
<evidence type="ECO:0000256" key="4">
    <source>
        <dbReference type="ARBA" id="ARBA00022519"/>
    </source>
</evidence>
<comment type="similarity">
    <text evidence="1 8 9 10">Belongs to the TRAFAC class TrmE-Era-EngA-EngB-Septin-like GTPase superfamily. Era GTPase family.</text>
</comment>
<feature type="domain" description="KH type-2" evidence="11">
    <location>
        <begin position="211"/>
        <end position="289"/>
    </location>
</feature>
<comment type="subunit">
    <text evidence="8">Monomer.</text>
</comment>
<comment type="function">
    <text evidence="8">An essential GTPase that binds both GDP and GTP, with rapid nucleotide exchange. Plays a role in 16S rRNA processing and 30S ribosomal subunit biogenesis and possibly also in cell cycle regulation and energy metabolism.</text>
</comment>
<keyword evidence="7 8" id="KW-0342">GTP-binding</keyword>
<dbReference type="PANTHER" id="PTHR42698:SF1">
    <property type="entry name" value="GTPASE ERA, MITOCHONDRIAL"/>
    <property type="match status" value="1"/>
</dbReference>
<dbReference type="NCBIfam" id="TIGR00231">
    <property type="entry name" value="small_GTP"/>
    <property type="match status" value="1"/>
</dbReference>
<dbReference type="Pfam" id="PF07650">
    <property type="entry name" value="KH_2"/>
    <property type="match status" value="1"/>
</dbReference>
<dbReference type="GO" id="GO:0003924">
    <property type="term" value="F:GTPase activity"/>
    <property type="evidence" value="ECO:0007669"/>
    <property type="project" value="UniProtKB-UniRule"/>
</dbReference>
<evidence type="ECO:0000259" key="11">
    <source>
        <dbReference type="PROSITE" id="PS50823"/>
    </source>
</evidence>
<feature type="binding site" evidence="8">
    <location>
        <begin position="128"/>
        <end position="131"/>
    </location>
    <ligand>
        <name>GTP</name>
        <dbReference type="ChEBI" id="CHEBI:37565"/>
    </ligand>
</feature>
<dbReference type="InterPro" id="IPR030388">
    <property type="entry name" value="G_ERA_dom"/>
</dbReference>
<protein>
    <recommendedName>
        <fullName evidence="2 8">GTPase Era</fullName>
    </recommendedName>
</protein>
<dbReference type="PANTHER" id="PTHR42698">
    <property type="entry name" value="GTPASE ERA"/>
    <property type="match status" value="1"/>
</dbReference>
<evidence type="ECO:0000259" key="12">
    <source>
        <dbReference type="PROSITE" id="PS51713"/>
    </source>
</evidence>
<dbReference type="SUPFAM" id="SSF52540">
    <property type="entry name" value="P-loop containing nucleoside triphosphate hydrolases"/>
    <property type="match status" value="1"/>
</dbReference>
<proteinExistence type="inferred from homology"/>
<feature type="binding site" evidence="8">
    <location>
        <begin position="66"/>
        <end position="70"/>
    </location>
    <ligand>
        <name>GTP</name>
        <dbReference type="ChEBI" id="CHEBI:37565"/>
    </ligand>
</feature>
<dbReference type="Gene3D" id="3.30.300.20">
    <property type="match status" value="1"/>
</dbReference>
<evidence type="ECO:0000256" key="3">
    <source>
        <dbReference type="ARBA" id="ARBA00022475"/>
    </source>
</evidence>
<dbReference type="InterPro" id="IPR005662">
    <property type="entry name" value="GTPase_Era-like"/>
</dbReference>
<feature type="binding site" evidence="8">
    <location>
        <begin position="19"/>
        <end position="26"/>
    </location>
    <ligand>
        <name>GTP</name>
        <dbReference type="ChEBI" id="CHEBI:37565"/>
    </ligand>
</feature>
<dbReference type="Gene3D" id="3.40.50.300">
    <property type="entry name" value="P-loop containing nucleotide triphosphate hydrolases"/>
    <property type="match status" value="1"/>
</dbReference>
<dbReference type="Proteomes" id="UP000823638">
    <property type="component" value="Unassembled WGS sequence"/>
</dbReference>
<evidence type="ECO:0000256" key="6">
    <source>
        <dbReference type="ARBA" id="ARBA00022884"/>
    </source>
</evidence>
<evidence type="ECO:0000313" key="14">
    <source>
        <dbReference type="Proteomes" id="UP000823638"/>
    </source>
</evidence>
<evidence type="ECO:0000256" key="8">
    <source>
        <dbReference type="HAMAP-Rule" id="MF_00367"/>
    </source>
</evidence>
<dbReference type="PRINTS" id="PR00326">
    <property type="entry name" value="GTP1OBG"/>
</dbReference>
<dbReference type="GO" id="GO:0000028">
    <property type="term" value="P:ribosomal small subunit assembly"/>
    <property type="evidence" value="ECO:0007669"/>
    <property type="project" value="TreeGrafter"/>
</dbReference>
<comment type="caution">
    <text evidence="13">The sequence shown here is derived from an EMBL/GenBank/DDBJ whole genome shotgun (WGS) entry which is preliminary data.</text>
</comment>
<keyword evidence="8" id="KW-0963">Cytoplasm</keyword>
<dbReference type="CDD" id="cd04163">
    <property type="entry name" value="Era"/>
    <property type="match status" value="1"/>
</dbReference>
<dbReference type="PROSITE" id="PS51713">
    <property type="entry name" value="G_ERA"/>
    <property type="match status" value="1"/>
</dbReference>
<dbReference type="SUPFAM" id="SSF54814">
    <property type="entry name" value="Prokaryotic type KH domain (KH-domain type II)"/>
    <property type="match status" value="1"/>
</dbReference>
<evidence type="ECO:0000256" key="9">
    <source>
        <dbReference type="PROSITE-ProRule" id="PRU01050"/>
    </source>
</evidence>
<evidence type="ECO:0000256" key="2">
    <source>
        <dbReference type="ARBA" id="ARBA00020484"/>
    </source>
</evidence>
<dbReference type="PROSITE" id="PS50823">
    <property type="entry name" value="KH_TYPE_2"/>
    <property type="match status" value="1"/>
</dbReference>
<dbReference type="GO" id="GO:0005886">
    <property type="term" value="C:plasma membrane"/>
    <property type="evidence" value="ECO:0007669"/>
    <property type="project" value="UniProtKB-SubCell"/>
</dbReference>
<dbReference type="InterPro" id="IPR005225">
    <property type="entry name" value="Small_GTP-bd"/>
</dbReference>
<organism evidence="13 14">
    <name type="scientific">Candidatus Gallitreponema excrementavium</name>
    <dbReference type="NCBI Taxonomy" id="2840840"/>
    <lineage>
        <taxon>Bacteria</taxon>
        <taxon>Pseudomonadati</taxon>
        <taxon>Spirochaetota</taxon>
        <taxon>Spirochaetia</taxon>
        <taxon>Spirochaetales</taxon>
        <taxon>Candidatus Gallitreponema</taxon>
    </lineage>
</organism>
<dbReference type="InterPro" id="IPR004044">
    <property type="entry name" value="KH_dom_type_2"/>
</dbReference>
<keyword evidence="4" id="KW-0997">Cell inner membrane</keyword>
<dbReference type="Pfam" id="PF01926">
    <property type="entry name" value="MMR_HSR1"/>
    <property type="match status" value="1"/>
</dbReference>
<gene>
    <name evidence="8 13" type="primary">era</name>
    <name evidence="13" type="ORF">IAA81_10745</name>
</gene>
<dbReference type="GO" id="GO:0005737">
    <property type="term" value="C:cytoplasm"/>
    <property type="evidence" value="ECO:0007669"/>
    <property type="project" value="UniProtKB-SubCell"/>
</dbReference>
<evidence type="ECO:0000313" key="13">
    <source>
        <dbReference type="EMBL" id="MBO8458682.1"/>
    </source>
</evidence>
<dbReference type="NCBIfam" id="TIGR00436">
    <property type="entry name" value="era"/>
    <property type="match status" value="1"/>
</dbReference>
<dbReference type="CDD" id="cd22534">
    <property type="entry name" value="KH-II_Era"/>
    <property type="match status" value="1"/>
</dbReference>
<evidence type="ECO:0000256" key="1">
    <source>
        <dbReference type="ARBA" id="ARBA00007921"/>
    </source>
</evidence>
<evidence type="ECO:0000256" key="10">
    <source>
        <dbReference type="RuleBase" id="RU003761"/>
    </source>
</evidence>
<feature type="region of interest" description="G4" evidence="9">
    <location>
        <begin position="128"/>
        <end position="131"/>
    </location>
</feature>
<reference evidence="13" key="1">
    <citation type="submission" date="2020-10" db="EMBL/GenBank/DDBJ databases">
        <authorList>
            <person name="Gilroy R."/>
        </authorList>
    </citation>
    <scope>NUCLEOTIDE SEQUENCE</scope>
    <source>
        <strain evidence="13">10532</strain>
    </source>
</reference>
<dbReference type="InterPro" id="IPR015946">
    <property type="entry name" value="KH_dom-like_a/b"/>
</dbReference>
<keyword evidence="8" id="KW-0690">Ribosome biogenesis</keyword>
<dbReference type="GO" id="GO:0005525">
    <property type="term" value="F:GTP binding"/>
    <property type="evidence" value="ECO:0007669"/>
    <property type="project" value="UniProtKB-UniRule"/>
</dbReference>
<accession>A0A9D9HRJ2</accession>
<keyword evidence="8" id="KW-0699">rRNA-binding</keyword>
<keyword evidence="8" id="KW-0472">Membrane</keyword>
<feature type="region of interest" description="G1" evidence="9">
    <location>
        <begin position="19"/>
        <end position="26"/>
    </location>
</feature>
<reference evidence="13" key="2">
    <citation type="journal article" date="2021" name="PeerJ">
        <title>Extensive microbial diversity within the chicken gut microbiome revealed by metagenomics and culture.</title>
        <authorList>
            <person name="Gilroy R."/>
            <person name="Ravi A."/>
            <person name="Getino M."/>
            <person name="Pursley I."/>
            <person name="Horton D.L."/>
            <person name="Alikhan N.F."/>
            <person name="Baker D."/>
            <person name="Gharbi K."/>
            <person name="Hall N."/>
            <person name="Watson M."/>
            <person name="Adriaenssens E.M."/>
            <person name="Foster-Nyarko E."/>
            <person name="Jarju S."/>
            <person name="Secka A."/>
            <person name="Antonio M."/>
            <person name="Oren A."/>
            <person name="Chaudhuri R.R."/>
            <person name="La Ragione R."/>
            <person name="Hildebrand F."/>
            <person name="Pallen M.J."/>
        </authorList>
    </citation>
    <scope>NUCLEOTIDE SEQUENCE</scope>
    <source>
        <strain evidence="13">10532</strain>
    </source>
</reference>
<sequence>MSNTGNTEKQKSATVAIIGRPSAGKSTFLNTVCGGKVSIVSPVPQTTRNTVRGIVNASMGQLVFIDTPGYHESEKKMNKKLQDLAVNQLAEADLILYLLDSSRIPGSEEELIVSILLPYTEKLVCGINKTDIKGSFSGVCRVFLTEKLKNLNNGRIFDISAKNDTNIDPLLIELFKMAPEGEALYPPEYFTDQEVSFRISEIIREKAINLTRDEIPHCLFVEIQDMEMKKNGKELWVRGFLCVERESQKGIVIGKGASVIKKIKEEALKELNSIFPYRVNLDLQVRVNKNWRQNDTILNKLI</sequence>
<dbReference type="AlphaFoldDB" id="A0A9D9HRJ2"/>
<evidence type="ECO:0000256" key="7">
    <source>
        <dbReference type="ARBA" id="ARBA00023134"/>
    </source>
</evidence>
<dbReference type="InterPro" id="IPR027417">
    <property type="entry name" value="P-loop_NTPase"/>
</dbReference>
<feature type="domain" description="Era-type G" evidence="12">
    <location>
        <begin position="11"/>
        <end position="180"/>
    </location>
</feature>
<dbReference type="InterPro" id="IPR009019">
    <property type="entry name" value="KH_sf_prok-type"/>
</dbReference>
<dbReference type="GO" id="GO:0070181">
    <property type="term" value="F:small ribosomal subunit rRNA binding"/>
    <property type="evidence" value="ECO:0007669"/>
    <property type="project" value="UniProtKB-UniRule"/>
</dbReference>
<dbReference type="GO" id="GO:0043024">
    <property type="term" value="F:ribosomal small subunit binding"/>
    <property type="evidence" value="ECO:0007669"/>
    <property type="project" value="TreeGrafter"/>
</dbReference>
<dbReference type="NCBIfam" id="NF000908">
    <property type="entry name" value="PRK00089.1"/>
    <property type="match status" value="1"/>
</dbReference>